<evidence type="ECO:0000256" key="1">
    <source>
        <dbReference type="ARBA" id="ARBA00004162"/>
    </source>
</evidence>
<evidence type="ECO:0000259" key="10">
    <source>
        <dbReference type="PROSITE" id="PS50011"/>
    </source>
</evidence>
<dbReference type="InterPro" id="IPR044812">
    <property type="entry name" value="CERK1/LYK3-like"/>
</dbReference>
<evidence type="ECO:0000256" key="3">
    <source>
        <dbReference type="ARBA" id="ARBA00022692"/>
    </source>
</evidence>
<dbReference type="GO" id="GO:0045087">
    <property type="term" value="P:innate immune response"/>
    <property type="evidence" value="ECO:0007669"/>
    <property type="project" value="InterPro"/>
</dbReference>
<dbReference type="SMART" id="SM00220">
    <property type="entry name" value="S_TKc"/>
    <property type="match status" value="1"/>
</dbReference>
<keyword evidence="12" id="KW-1185">Reference proteome</keyword>
<comment type="caution">
    <text evidence="11">The sequence shown here is derived from an EMBL/GenBank/DDBJ whole genome shotgun (WGS) entry which is preliminary data.</text>
</comment>
<evidence type="ECO:0000256" key="7">
    <source>
        <dbReference type="ARBA" id="ARBA00022989"/>
    </source>
</evidence>
<evidence type="ECO:0000313" key="11">
    <source>
        <dbReference type="EMBL" id="GBG80031.1"/>
    </source>
</evidence>
<evidence type="ECO:0000256" key="2">
    <source>
        <dbReference type="ARBA" id="ARBA00022475"/>
    </source>
</evidence>
<gene>
    <name evidence="11" type="ORF">CBR_g30400</name>
</gene>
<organism evidence="11 12">
    <name type="scientific">Chara braunii</name>
    <name type="common">Braun's stonewort</name>
    <dbReference type="NCBI Taxonomy" id="69332"/>
    <lineage>
        <taxon>Eukaryota</taxon>
        <taxon>Viridiplantae</taxon>
        <taxon>Streptophyta</taxon>
        <taxon>Charophyceae</taxon>
        <taxon>Charales</taxon>
        <taxon>Characeae</taxon>
        <taxon>Chara</taxon>
    </lineage>
</organism>
<dbReference type="Proteomes" id="UP000265515">
    <property type="component" value="Unassembled WGS sequence"/>
</dbReference>
<dbReference type="FunFam" id="1.10.510.10:FF:000468">
    <property type="entry name" value="PTI1-like tyrosine-protein kinase 3"/>
    <property type="match status" value="1"/>
</dbReference>
<keyword evidence="4" id="KW-0732">Signal</keyword>
<sequence>MPNGTLSQHLHNPANYGYKPLRWNERVQIALDAARALEYIHEHTTPRYVHRDIKSNNILLDKNMRAKVADFGLTKLIRENSDGNSQTRLVGTFGYMAPEYARFGEISTKVDVYAFGVVLLELVSGKEAIVQRDATGMNGTIISLVRNYGTSETTIDVLVPYGLSSIVTICSNHASLIHLSEENKWD</sequence>
<evidence type="ECO:0000256" key="9">
    <source>
        <dbReference type="ARBA" id="ARBA00023157"/>
    </source>
</evidence>
<protein>
    <recommendedName>
        <fullName evidence="10">Protein kinase domain-containing protein</fullName>
    </recommendedName>
</protein>
<evidence type="ECO:0000256" key="4">
    <source>
        <dbReference type="ARBA" id="ARBA00022729"/>
    </source>
</evidence>
<keyword evidence="7" id="KW-1133">Transmembrane helix</keyword>
<keyword evidence="6" id="KW-0067">ATP-binding</keyword>
<name>A0A388LCJ5_CHABU</name>
<evidence type="ECO:0000256" key="5">
    <source>
        <dbReference type="ARBA" id="ARBA00022741"/>
    </source>
</evidence>
<dbReference type="STRING" id="69332.A0A388LCJ5"/>
<dbReference type="EMBL" id="BFEA01000335">
    <property type="protein sequence ID" value="GBG80031.1"/>
    <property type="molecule type" value="Genomic_DNA"/>
</dbReference>
<dbReference type="GO" id="GO:0019199">
    <property type="term" value="F:transmembrane receptor protein kinase activity"/>
    <property type="evidence" value="ECO:0007669"/>
    <property type="project" value="InterPro"/>
</dbReference>
<dbReference type="PANTHER" id="PTHR46204">
    <property type="entry name" value="CHITIN ELICITOR RECEPTOR KINASE 1-RELATED"/>
    <property type="match status" value="1"/>
</dbReference>
<comment type="subcellular location">
    <subcellularLocation>
        <location evidence="1">Cell membrane</location>
        <topology evidence="1">Single-pass membrane protein</topology>
    </subcellularLocation>
</comment>
<dbReference type="InterPro" id="IPR001245">
    <property type="entry name" value="Ser-Thr/Tyr_kinase_cat_dom"/>
</dbReference>
<dbReference type="OMA" id="HEDYESN"/>
<keyword evidence="5" id="KW-0547">Nucleotide-binding</keyword>
<dbReference type="Gene3D" id="1.10.510.10">
    <property type="entry name" value="Transferase(Phosphotransferase) domain 1"/>
    <property type="match status" value="1"/>
</dbReference>
<dbReference type="PROSITE" id="PS50011">
    <property type="entry name" value="PROTEIN_KINASE_DOM"/>
    <property type="match status" value="1"/>
</dbReference>
<evidence type="ECO:0000256" key="8">
    <source>
        <dbReference type="ARBA" id="ARBA00023136"/>
    </source>
</evidence>
<dbReference type="Gramene" id="GBG80031">
    <property type="protein sequence ID" value="GBG80031"/>
    <property type="gene ID" value="CBR_g30400"/>
</dbReference>
<dbReference type="InterPro" id="IPR011009">
    <property type="entry name" value="Kinase-like_dom_sf"/>
</dbReference>
<dbReference type="OrthoDB" id="4062651at2759"/>
<dbReference type="GO" id="GO:0005524">
    <property type="term" value="F:ATP binding"/>
    <property type="evidence" value="ECO:0007669"/>
    <property type="project" value="UniProtKB-KW"/>
</dbReference>
<dbReference type="SUPFAM" id="SSF56112">
    <property type="entry name" value="Protein kinase-like (PK-like)"/>
    <property type="match status" value="1"/>
</dbReference>
<keyword evidence="3" id="KW-0812">Transmembrane</keyword>
<proteinExistence type="predicted"/>
<keyword evidence="8" id="KW-0472">Membrane</keyword>
<dbReference type="Pfam" id="PF07714">
    <property type="entry name" value="PK_Tyr_Ser-Thr"/>
    <property type="match status" value="1"/>
</dbReference>
<dbReference type="InterPro" id="IPR000719">
    <property type="entry name" value="Prot_kinase_dom"/>
</dbReference>
<feature type="domain" description="Protein kinase" evidence="10">
    <location>
        <begin position="1"/>
        <end position="186"/>
    </location>
</feature>
<dbReference type="AlphaFoldDB" id="A0A388LCJ5"/>
<dbReference type="GO" id="GO:0005886">
    <property type="term" value="C:plasma membrane"/>
    <property type="evidence" value="ECO:0007669"/>
    <property type="project" value="UniProtKB-SubCell"/>
</dbReference>
<dbReference type="PROSITE" id="PS00108">
    <property type="entry name" value="PROTEIN_KINASE_ST"/>
    <property type="match status" value="1"/>
</dbReference>
<keyword evidence="2" id="KW-1003">Cell membrane</keyword>
<evidence type="ECO:0000313" key="12">
    <source>
        <dbReference type="Proteomes" id="UP000265515"/>
    </source>
</evidence>
<reference evidence="11 12" key="1">
    <citation type="journal article" date="2018" name="Cell">
        <title>The Chara Genome: Secondary Complexity and Implications for Plant Terrestrialization.</title>
        <authorList>
            <person name="Nishiyama T."/>
            <person name="Sakayama H."/>
            <person name="Vries J.D."/>
            <person name="Buschmann H."/>
            <person name="Saint-Marcoux D."/>
            <person name="Ullrich K.K."/>
            <person name="Haas F.B."/>
            <person name="Vanderstraeten L."/>
            <person name="Becker D."/>
            <person name="Lang D."/>
            <person name="Vosolsobe S."/>
            <person name="Rombauts S."/>
            <person name="Wilhelmsson P.K.I."/>
            <person name="Janitza P."/>
            <person name="Kern R."/>
            <person name="Heyl A."/>
            <person name="Rumpler F."/>
            <person name="Villalobos L.I.A.C."/>
            <person name="Clay J.M."/>
            <person name="Skokan R."/>
            <person name="Toyoda A."/>
            <person name="Suzuki Y."/>
            <person name="Kagoshima H."/>
            <person name="Schijlen E."/>
            <person name="Tajeshwar N."/>
            <person name="Catarino B."/>
            <person name="Hetherington A.J."/>
            <person name="Saltykova A."/>
            <person name="Bonnot C."/>
            <person name="Breuninger H."/>
            <person name="Symeonidi A."/>
            <person name="Radhakrishnan G.V."/>
            <person name="Van Nieuwerburgh F."/>
            <person name="Deforce D."/>
            <person name="Chang C."/>
            <person name="Karol K.G."/>
            <person name="Hedrich R."/>
            <person name="Ulvskov P."/>
            <person name="Glockner G."/>
            <person name="Delwiche C.F."/>
            <person name="Petrasek J."/>
            <person name="Van de Peer Y."/>
            <person name="Friml J."/>
            <person name="Beilby M."/>
            <person name="Dolan L."/>
            <person name="Kohara Y."/>
            <person name="Sugano S."/>
            <person name="Fujiyama A."/>
            <person name="Delaux P.-M."/>
            <person name="Quint M."/>
            <person name="TheiBen G."/>
            <person name="Hagemann M."/>
            <person name="Harholt J."/>
            <person name="Dunand C."/>
            <person name="Zachgo S."/>
            <person name="Langdale J."/>
            <person name="Maumus F."/>
            <person name="Straeten D.V.D."/>
            <person name="Gould S.B."/>
            <person name="Rensing S.A."/>
        </authorList>
    </citation>
    <scope>NUCLEOTIDE SEQUENCE [LARGE SCALE GENOMIC DNA]</scope>
    <source>
        <strain evidence="11 12">S276</strain>
    </source>
</reference>
<accession>A0A388LCJ5</accession>
<dbReference type="InterPro" id="IPR008271">
    <property type="entry name" value="Ser/Thr_kinase_AS"/>
</dbReference>
<keyword evidence="9" id="KW-1015">Disulfide bond</keyword>
<evidence type="ECO:0000256" key="6">
    <source>
        <dbReference type="ARBA" id="ARBA00022840"/>
    </source>
</evidence>
<dbReference type="PANTHER" id="PTHR46204:SF8">
    <property type="entry name" value="PROTEIN KINASE DOMAIN-CONTAINING PROTEIN"/>
    <property type="match status" value="1"/>
</dbReference>